<dbReference type="InterPro" id="IPR000883">
    <property type="entry name" value="Cyt_C_Oxase_1"/>
</dbReference>
<evidence type="ECO:0000256" key="9">
    <source>
        <dbReference type="RuleBase" id="RU000369"/>
    </source>
</evidence>
<dbReference type="GO" id="GO:0004129">
    <property type="term" value="F:cytochrome-c oxidase activity"/>
    <property type="evidence" value="ECO:0007669"/>
    <property type="project" value="UniProtKB-EC"/>
</dbReference>
<keyword evidence="9" id="KW-0479">Metal-binding</keyword>
<feature type="domain" description="Cytochrome oxidase subunit I profile" evidence="10">
    <location>
        <begin position="1"/>
        <end position="512"/>
    </location>
</feature>
<dbReference type="UniPathway" id="UPA00705"/>
<comment type="similarity">
    <text evidence="4 9">Belongs to the heme-copper respiratory oxidase family.</text>
</comment>
<keyword evidence="9 11" id="KW-0496">Mitochondrion</keyword>
<keyword evidence="9" id="KW-0813">Transport</keyword>
<dbReference type="PANTHER" id="PTHR10422">
    <property type="entry name" value="CYTOCHROME C OXIDASE SUBUNIT 1"/>
    <property type="match status" value="1"/>
</dbReference>
<dbReference type="GO" id="GO:0005743">
    <property type="term" value="C:mitochondrial inner membrane"/>
    <property type="evidence" value="ECO:0007669"/>
    <property type="project" value="UniProtKB-SubCell"/>
</dbReference>
<comment type="catalytic activity">
    <reaction evidence="9">
        <text>4 Fe(II)-[cytochrome c] + O2 + 8 H(+)(in) = 4 Fe(III)-[cytochrome c] + 2 H2O + 4 H(+)(out)</text>
        <dbReference type="Rhea" id="RHEA:11436"/>
        <dbReference type="Rhea" id="RHEA-COMP:10350"/>
        <dbReference type="Rhea" id="RHEA-COMP:14399"/>
        <dbReference type="ChEBI" id="CHEBI:15377"/>
        <dbReference type="ChEBI" id="CHEBI:15378"/>
        <dbReference type="ChEBI" id="CHEBI:15379"/>
        <dbReference type="ChEBI" id="CHEBI:29033"/>
        <dbReference type="ChEBI" id="CHEBI:29034"/>
        <dbReference type="EC" id="7.1.1.9"/>
    </reaction>
</comment>
<comment type="cofactor">
    <cofactor evidence="1">
        <name>heme</name>
        <dbReference type="ChEBI" id="CHEBI:30413"/>
    </cofactor>
</comment>
<dbReference type="SUPFAM" id="SSF81442">
    <property type="entry name" value="Cytochrome c oxidase subunit I-like"/>
    <property type="match status" value="1"/>
</dbReference>
<dbReference type="PRINTS" id="PR01165">
    <property type="entry name" value="CYCOXIDASEI"/>
</dbReference>
<keyword evidence="7" id="KW-1133">Transmembrane helix</keyword>
<evidence type="ECO:0000259" key="10">
    <source>
        <dbReference type="PROSITE" id="PS50855"/>
    </source>
</evidence>
<comment type="subcellular location">
    <subcellularLocation>
        <location evidence="2">Membrane</location>
        <topology evidence="2">Multi-pass membrane protein</topology>
    </subcellularLocation>
    <subcellularLocation>
        <location evidence="9">Mitochondrion inner membrane</location>
        <topology evidence="9">Multi-pass membrane protein</topology>
    </subcellularLocation>
</comment>
<proteinExistence type="inferred from homology"/>
<keyword evidence="9" id="KW-0249">Electron transport</keyword>
<organism evidence="11">
    <name type="scientific">Paradiplozoon opsariichthydis</name>
    <dbReference type="NCBI Taxonomy" id="340994"/>
    <lineage>
        <taxon>Eukaryota</taxon>
        <taxon>Metazoa</taxon>
        <taxon>Spiralia</taxon>
        <taxon>Lophotrochozoa</taxon>
        <taxon>Platyhelminthes</taxon>
        <taxon>Monogenea</taxon>
        <taxon>Polyopisthocotylea</taxon>
        <taxon>Mazocraeidea</taxon>
        <taxon>Diplozoidae</taxon>
        <taxon>Paradiplozoon</taxon>
    </lineage>
</organism>
<dbReference type="InterPro" id="IPR036927">
    <property type="entry name" value="Cyt_c_oxase-like_su1_sf"/>
</dbReference>
<evidence type="ECO:0000256" key="4">
    <source>
        <dbReference type="ARBA" id="ARBA00009578"/>
    </source>
</evidence>
<evidence type="ECO:0000256" key="3">
    <source>
        <dbReference type="ARBA" id="ARBA00004673"/>
    </source>
</evidence>
<keyword evidence="9" id="KW-0679">Respiratory chain</keyword>
<dbReference type="GO" id="GO:0020037">
    <property type="term" value="F:heme binding"/>
    <property type="evidence" value="ECO:0007669"/>
    <property type="project" value="InterPro"/>
</dbReference>
<dbReference type="Pfam" id="PF00115">
    <property type="entry name" value="COX1"/>
    <property type="match status" value="1"/>
</dbReference>
<evidence type="ECO:0000256" key="7">
    <source>
        <dbReference type="ARBA" id="ARBA00022989"/>
    </source>
</evidence>
<dbReference type="GO" id="GO:0006123">
    <property type="term" value="P:mitochondrial electron transport, cytochrome c to oxygen"/>
    <property type="evidence" value="ECO:0007669"/>
    <property type="project" value="TreeGrafter"/>
</dbReference>
<dbReference type="PROSITE" id="PS00077">
    <property type="entry name" value="COX1_CUB"/>
    <property type="match status" value="1"/>
</dbReference>
<dbReference type="EC" id="7.1.1.9" evidence="9"/>
<dbReference type="EMBL" id="MG458327">
    <property type="protein sequence ID" value="AYE40107.1"/>
    <property type="molecule type" value="Genomic_DNA"/>
</dbReference>
<evidence type="ECO:0000313" key="11">
    <source>
        <dbReference type="EMBL" id="AYE40107.1"/>
    </source>
</evidence>
<comment type="function">
    <text evidence="9">Component of the cytochrome c oxidase, the last enzyme in the mitochondrial electron transport chain which drives oxidative phosphorylation. The respiratory chain contains 3 multisubunit complexes succinate dehydrogenase (complex II, CII), ubiquinol-cytochrome c oxidoreductase (cytochrome b-c1 complex, complex III, CIII) and cytochrome c oxidase (complex IV, CIV), that cooperate to transfer electrons derived from NADH and succinate to molecular oxygen, creating an electrochemical gradient over the inner membrane that drives transmembrane transport and the ATP synthase. Cytochrome c oxidase is the component of the respiratory chain that catalyzes the reduction of oxygen to water. Electrons originating from reduced cytochrome c in the intermembrane space (IMS) are transferred via the dinuclear copper A center (CU(A)) of subunit 2 and heme A of subunit 1 to the active site in subunit 1, a binuclear center (BNC) formed by heme A3 and copper B (CU(B)). The BNC reduces molecular oxygen to 2 water molecules using 4 electrons from cytochrome c in the IMS and 4 protons from the mitochondrial matrix.</text>
</comment>
<keyword evidence="9" id="KW-0408">Iron</keyword>
<evidence type="ECO:0000256" key="8">
    <source>
        <dbReference type="ARBA" id="ARBA00023136"/>
    </source>
</evidence>
<dbReference type="InterPro" id="IPR023616">
    <property type="entry name" value="Cyt_c_oxase-like_su1_dom"/>
</dbReference>
<keyword evidence="8 9" id="KW-0472">Membrane</keyword>
<dbReference type="GO" id="GO:0015990">
    <property type="term" value="P:electron transport coupled proton transport"/>
    <property type="evidence" value="ECO:0007669"/>
    <property type="project" value="TreeGrafter"/>
</dbReference>
<evidence type="ECO:0000256" key="2">
    <source>
        <dbReference type="ARBA" id="ARBA00004141"/>
    </source>
</evidence>
<dbReference type="PROSITE" id="PS50855">
    <property type="entry name" value="COX1"/>
    <property type="match status" value="1"/>
</dbReference>
<evidence type="ECO:0000256" key="5">
    <source>
        <dbReference type="ARBA" id="ARBA00015947"/>
    </source>
</evidence>
<geneLocation type="mitochondrion" evidence="11"/>
<comment type="pathway">
    <text evidence="3 9">Energy metabolism; oxidative phosphorylation.</text>
</comment>
<dbReference type="GO" id="GO:0046872">
    <property type="term" value="F:metal ion binding"/>
    <property type="evidence" value="ECO:0007669"/>
    <property type="project" value="UniProtKB-KW"/>
</dbReference>
<evidence type="ECO:0000256" key="6">
    <source>
        <dbReference type="ARBA" id="ARBA00022692"/>
    </source>
</evidence>
<name>A0A386PWN1_9PLAT</name>
<dbReference type="Gene3D" id="1.20.210.10">
    <property type="entry name" value="Cytochrome c oxidase-like, subunit I domain"/>
    <property type="match status" value="1"/>
</dbReference>
<dbReference type="InterPro" id="IPR023615">
    <property type="entry name" value="Cyt_c_Oxase_su1_BS"/>
</dbReference>
<keyword evidence="9" id="KW-0349">Heme</keyword>
<keyword evidence="9" id="KW-0186">Copper</keyword>
<dbReference type="PANTHER" id="PTHR10422:SF18">
    <property type="entry name" value="CYTOCHROME C OXIDASE SUBUNIT 1"/>
    <property type="match status" value="1"/>
</dbReference>
<accession>A0A386PWN1</accession>
<reference evidence="11" key="1">
    <citation type="journal article" date="2018" name="BMC Evol. Biol.">
        <title>Three new Diplozoidae mitogenomes expose unusual compositional biases within the Monogenea class: implications for phylogenetic studies.</title>
        <authorList>
            <person name="Zhang D."/>
            <person name="Zou H."/>
            <person name="Wu S.G."/>
            <person name="Li M."/>
            <person name="Jakovlic I."/>
            <person name="Zhang J."/>
            <person name="Chen R."/>
            <person name="Li W.X."/>
            <person name="Wang G.T."/>
        </authorList>
    </citation>
    <scope>NUCLEOTIDE SEQUENCE</scope>
</reference>
<keyword evidence="9" id="KW-0999">Mitochondrion inner membrane</keyword>
<sequence>MLGTYTIFFTLSHKNIGFVYLLMGIWSGFVGLGLSVIIRLNLMEPYHNIVSAEVYNFVITSHGIVMIFFFLMPVLIGGFGNFLIPLLTRLDDMKLPRVNVFSLWILLPSLVSLLISMYIGAGVGWTFYPPLSSKLYSGVGTDYLLISLHLAGLSSMLGALNFIVTCNSYFRFNIGASFFTYLDWGVSTSILVWAYYFTSILLFFSIPVLAGAITMLLFDRNFGTSYFDPTGGGDPLMFQHMFWFFGHPEVYVLILPAFGIVSHSCCEVSNRHSPLGYVGMVFAMLAIVILGFMVWAHHMFTVGMDVKSTAFFSAVTALIGIPTGVKVISWVCMLSSCGVYRFSPIVWWLVTFIVLFTFGGITGLILSCASLDVILHDSWFVLGHFHYVLSLGSYSGVVISILWWWPIFTGLSFSSILTRAHCILSLVGFNFCFFPMHYFGLCGLPRRVCAYDSSFSWIAQVCSVGSFIASFSACFFVYIVWESLVGYCFVVGSWRDSTTMTNLCYYPLPEHSSFHCFVGVGVHRSWGGSSFLAGA</sequence>
<gene>
    <name evidence="11" type="primary">cox1</name>
</gene>
<protein>
    <recommendedName>
        <fullName evidence="5 9">Cytochrome c oxidase subunit 1</fullName>
        <ecNumber evidence="9">7.1.1.9</ecNumber>
    </recommendedName>
</protein>
<evidence type="ECO:0000256" key="1">
    <source>
        <dbReference type="ARBA" id="ARBA00001971"/>
    </source>
</evidence>
<keyword evidence="6 9" id="KW-0812">Transmembrane</keyword>
<dbReference type="AlphaFoldDB" id="A0A386PWN1"/>